<dbReference type="Proteomes" id="UP001371456">
    <property type="component" value="Unassembled WGS sequence"/>
</dbReference>
<keyword evidence="2" id="KW-1185">Reference proteome</keyword>
<organism evidence="1 2">
    <name type="scientific">Solanum bulbocastanum</name>
    <name type="common">Wild potato</name>
    <dbReference type="NCBI Taxonomy" id="147425"/>
    <lineage>
        <taxon>Eukaryota</taxon>
        <taxon>Viridiplantae</taxon>
        <taxon>Streptophyta</taxon>
        <taxon>Embryophyta</taxon>
        <taxon>Tracheophyta</taxon>
        <taxon>Spermatophyta</taxon>
        <taxon>Magnoliopsida</taxon>
        <taxon>eudicotyledons</taxon>
        <taxon>Gunneridae</taxon>
        <taxon>Pentapetalae</taxon>
        <taxon>asterids</taxon>
        <taxon>lamiids</taxon>
        <taxon>Solanales</taxon>
        <taxon>Solanaceae</taxon>
        <taxon>Solanoideae</taxon>
        <taxon>Solaneae</taxon>
        <taxon>Solanum</taxon>
    </lineage>
</organism>
<dbReference type="EMBL" id="JBANQN010000011">
    <property type="protein sequence ID" value="KAK6775694.1"/>
    <property type="molecule type" value="Genomic_DNA"/>
</dbReference>
<dbReference type="AlphaFoldDB" id="A0AAN8SUB1"/>
<accession>A0AAN8SUB1</accession>
<name>A0AAN8SUB1_SOLBU</name>
<protein>
    <submittedName>
        <fullName evidence="1">Uncharacterized protein</fullName>
    </submittedName>
</protein>
<sequence length="70" mass="8100">MKSDSIEDVFESCVVDLVESDLIPRPRIYSHNKESYIRVNLHHHSLFSLFSIELSTLNNCLSCGSIFWNL</sequence>
<reference evidence="1 2" key="1">
    <citation type="submission" date="2024-02" db="EMBL/GenBank/DDBJ databases">
        <title>de novo genome assembly of Solanum bulbocastanum strain 11H21.</title>
        <authorList>
            <person name="Hosaka A.J."/>
        </authorList>
    </citation>
    <scope>NUCLEOTIDE SEQUENCE [LARGE SCALE GENOMIC DNA]</scope>
    <source>
        <tissue evidence="1">Young leaves</tissue>
    </source>
</reference>
<proteinExistence type="predicted"/>
<evidence type="ECO:0000313" key="1">
    <source>
        <dbReference type="EMBL" id="KAK6775694.1"/>
    </source>
</evidence>
<evidence type="ECO:0000313" key="2">
    <source>
        <dbReference type="Proteomes" id="UP001371456"/>
    </source>
</evidence>
<comment type="caution">
    <text evidence="1">The sequence shown here is derived from an EMBL/GenBank/DDBJ whole genome shotgun (WGS) entry which is preliminary data.</text>
</comment>
<gene>
    <name evidence="1" type="ORF">RDI58_026695</name>
</gene>